<evidence type="ECO:0000256" key="4">
    <source>
        <dbReference type="ARBA" id="ARBA00023163"/>
    </source>
</evidence>
<dbReference type="Pfam" id="PF13407">
    <property type="entry name" value="Peripla_BP_4"/>
    <property type="match status" value="1"/>
</dbReference>
<keyword evidence="2" id="KW-0805">Transcription regulation</keyword>
<name>A0A6L6XEZ1_9FIRM</name>
<evidence type="ECO:0000313" key="7">
    <source>
        <dbReference type="Proteomes" id="UP000479531"/>
    </source>
</evidence>
<dbReference type="SMART" id="SM00345">
    <property type="entry name" value="HTH_GNTR"/>
    <property type="match status" value="1"/>
</dbReference>
<dbReference type="Proteomes" id="UP000479531">
    <property type="component" value="Unassembled WGS sequence"/>
</dbReference>
<proteinExistence type="predicted"/>
<dbReference type="PANTHER" id="PTHR30146">
    <property type="entry name" value="LACI-RELATED TRANSCRIPTIONAL REPRESSOR"/>
    <property type="match status" value="1"/>
</dbReference>
<dbReference type="PANTHER" id="PTHR30146:SF95">
    <property type="entry name" value="RIBOSE OPERON REPRESSOR"/>
    <property type="match status" value="1"/>
</dbReference>
<dbReference type="InterPro" id="IPR000524">
    <property type="entry name" value="Tscrpt_reg_HTH_GntR"/>
</dbReference>
<dbReference type="InterPro" id="IPR028082">
    <property type="entry name" value="Peripla_BP_I"/>
</dbReference>
<keyword evidence="3" id="KW-0238">DNA-binding</keyword>
<evidence type="ECO:0000256" key="1">
    <source>
        <dbReference type="ARBA" id="ARBA00022491"/>
    </source>
</evidence>
<dbReference type="PRINTS" id="PR00035">
    <property type="entry name" value="HTHGNTR"/>
</dbReference>
<dbReference type="Pfam" id="PF00392">
    <property type="entry name" value="GntR"/>
    <property type="match status" value="1"/>
</dbReference>
<sequence length="373" mass="42227">MRSVTERLTEAAMGKTIMYERIYGDLLAKIQSGDYQPGDRLPSEKELAEFYGVSRITAKKAMDMLAKENQINREPGRGSFVCRPAAVVEMKKESQEAANQRIGVIFDGFGSDFGTRLLQGIESECDRRQLDLLFKCTYGSIEKEKQAIDAAIRAGVKGILLLCAQGDNYNSKVLELALNGYPLVLMDRRMQGISIPCVRTDNYEAAKEVTKKLIAMGHEKICFLTHASVTTTTIHERYEGFAHCMLKYEDANGTFAKLEKYNHIPEDIEKECREFDYAQIAEILGKNRECTAYIAAEYRIGVLFSKYLKEHGISKKIAVFDGIDEIYEQDDFIHVRQNEFAMGQQAVTLLEEITTGKKQNEDILIPYQISEIV</sequence>
<evidence type="ECO:0000259" key="5">
    <source>
        <dbReference type="PROSITE" id="PS50949"/>
    </source>
</evidence>
<keyword evidence="1" id="KW-0678">Repressor</keyword>
<dbReference type="SUPFAM" id="SSF53822">
    <property type="entry name" value="Periplasmic binding protein-like I"/>
    <property type="match status" value="1"/>
</dbReference>
<dbReference type="CDD" id="cd07377">
    <property type="entry name" value="WHTH_GntR"/>
    <property type="match status" value="1"/>
</dbReference>
<comment type="caution">
    <text evidence="6">The sequence shown here is derived from an EMBL/GenBank/DDBJ whole genome shotgun (WGS) entry which is preliminary data.</text>
</comment>
<dbReference type="Gene3D" id="1.10.10.10">
    <property type="entry name" value="Winged helix-like DNA-binding domain superfamily/Winged helix DNA-binding domain"/>
    <property type="match status" value="1"/>
</dbReference>
<evidence type="ECO:0000256" key="2">
    <source>
        <dbReference type="ARBA" id="ARBA00023015"/>
    </source>
</evidence>
<dbReference type="GO" id="GO:0003700">
    <property type="term" value="F:DNA-binding transcription factor activity"/>
    <property type="evidence" value="ECO:0007669"/>
    <property type="project" value="InterPro"/>
</dbReference>
<dbReference type="InterPro" id="IPR025997">
    <property type="entry name" value="SBP_2_dom"/>
</dbReference>
<organism evidence="6 7">
    <name type="scientific">Roseburia intestinalis</name>
    <dbReference type="NCBI Taxonomy" id="166486"/>
    <lineage>
        <taxon>Bacteria</taxon>
        <taxon>Bacillati</taxon>
        <taxon>Bacillota</taxon>
        <taxon>Clostridia</taxon>
        <taxon>Lachnospirales</taxon>
        <taxon>Lachnospiraceae</taxon>
        <taxon>Roseburia</taxon>
    </lineage>
</organism>
<reference evidence="6 7" key="1">
    <citation type="submission" date="2019-10" db="EMBL/GenBank/DDBJ databases">
        <title>Roseburia spp. ameliorate alcoholic fatty liver via restoration of gut barrier function.</title>
        <authorList>
            <person name="Seo B."/>
            <person name="Ko G."/>
        </authorList>
    </citation>
    <scope>NUCLEOTIDE SEQUENCE [LARGE SCALE GENOMIC DNA]</scope>
    <source>
        <strain evidence="6 7">SNUG30017</strain>
    </source>
</reference>
<gene>
    <name evidence="6" type="ORF">GCK47_05060</name>
</gene>
<dbReference type="GO" id="GO:0000976">
    <property type="term" value="F:transcription cis-regulatory region binding"/>
    <property type="evidence" value="ECO:0007669"/>
    <property type="project" value="TreeGrafter"/>
</dbReference>
<evidence type="ECO:0000256" key="3">
    <source>
        <dbReference type="ARBA" id="ARBA00023125"/>
    </source>
</evidence>
<keyword evidence="4" id="KW-0804">Transcription</keyword>
<dbReference type="InterPro" id="IPR036388">
    <property type="entry name" value="WH-like_DNA-bd_sf"/>
</dbReference>
<dbReference type="InterPro" id="IPR036390">
    <property type="entry name" value="WH_DNA-bd_sf"/>
</dbReference>
<protein>
    <submittedName>
        <fullName evidence="6">GntR family transcriptional regulator</fullName>
    </submittedName>
</protein>
<feature type="domain" description="HTH gntR-type" evidence="5">
    <location>
        <begin position="16"/>
        <end position="84"/>
    </location>
</feature>
<dbReference type="AlphaFoldDB" id="A0A6L6XEZ1"/>
<dbReference type="Gene3D" id="3.40.50.2300">
    <property type="match status" value="2"/>
</dbReference>
<dbReference type="PROSITE" id="PS50949">
    <property type="entry name" value="HTH_GNTR"/>
    <property type="match status" value="1"/>
</dbReference>
<evidence type="ECO:0000313" key="6">
    <source>
        <dbReference type="EMBL" id="MVQ45086.1"/>
    </source>
</evidence>
<accession>A0A6L6XEZ1</accession>
<dbReference type="SUPFAM" id="SSF46785">
    <property type="entry name" value="Winged helix' DNA-binding domain"/>
    <property type="match status" value="1"/>
</dbReference>
<dbReference type="EMBL" id="WGGT01000004">
    <property type="protein sequence ID" value="MVQ45086.1"/>
    <property type="molecule type" value="Genomic_DNA"/>
</dbReference>
<dbReference type="CDD" id="cd06267">
    <property type="entry name" value="PBP1_LacI_sugar_binding-like"/>
    <property type="match status" value="1"/>
</dbReference>